<feature type="domain" description="RNA 2-O ribose methyltransferase substrate binding" evidence="4">
    <location>
        <begin position="30"/>
        <end position="96"/>
    </location>
</feature>
<dbReference type="SUPFAM" id="SSF55315">
    <property type="entry name" value="L30e-like"/>
    <property type="match status" value="1"/>
</dbReference>
<dbReference type="InterPro" id="IPR051259">
    <property type="entry name" value="rRNA_Methyltransferase"/>
</dbReference>
<reference evidence="5 6" key="1">
    <citation type="journal article" date="2023" name="Microbiol. Spectr.">
        <title>Symbiosis of Carpenter Bees with Uncharacterized Lactic Acid Bacteria Showing NAD Auxotrophy.</title>
        <authorList>
            <person name="Kawasaki S."/>
            <person name="Ozawa K."/>
            <person name="Mori T."/>
            <person name="Yamamoto A."/>
            <person name="Ito M."/>
            <person name="Ohkuma M."/>
            <person name="Sakamoto M."/>
            <person name="Matsutani M."/>
        </authorList>
    </citation>
    <scope>NUCLEOTIDE SEQUENCE [LARGE SCALE GENOMIC DNA]</scope>
    <source>
        <strain evidence="5 6">XA3</strain>
    </source>
</reference>
<evidence type="ECO:0000313" key="5">
    <source>
        <dbReference type="EMBL" id="BDR58324.1"/>
    </source>
</evidence>
<sequence length="249" mass="27622">MIIDSIQNKHIKLIKKILTSKYQKKEQKYLIEGRNLVDEAIHYQEPLEILATEQAAAYLSGSTDHFTLISEQVAKYLSSTVTPEGIFAVMPIRQETPQPGNWLIFDELQDPGNAGTILRTADFFDYQGVFFSPKSVSPYSPKVLRSAQGSNFHLQVVIGPTMPFIEQLKSWGELVLGTTLHEQAKEVQDLDLNEPYALVLGNEGHGLSKEIGATIDENILIPTKGHAESLNVSVAAGILMYALNIINKN</sequence>
<proteinExistence type="inferred from homology"/>
<keyword evidence="6" id="KW-1185">Reference proteome</keyword>
<dbReference type="EMBL" id="AP026802">
    <property type="protein sequence ID" value="BDR58324.1"/>
    <property type="molecule type" value="Genomic_DNA"/>
</dbReference>
<gene>
    <name evidence="5" type="ORF">XA3_07650</name>
</gene>
<dbReference type="RefSeq" id="WP_317636237.1">
    <property type="nucleotide sequence ID" value="NZ_AP026802.1"/>
</dbReference>
<dbReference type="InterPro" id="IPR053888">
    <property type="entry name" value="MRM3-like_sub_bind"/>
</dbReference>
<dbReference type="InterPro" id="IPR029028">
    <property type="entry name" value="Alpha/beta_knot_MTases"/>
</dbReference>
<dbReference type="Pfam" id="PF22435">
    <property type="entry name" value="MRM3-like_sub_bind"/>
    <property type="match status" value="1"/>
</dbReference>
<evidence type="ECO:0000256" key="1">
    <source>
        <dbReference type="ARBA" id="ARBA00007228"/>
    </source>
</evidence>
<dbReference type="Gene3D" id="3.30.1330.30">
    <property type="match status" value="1"/>
</dbReference>
<dbReference type="InterPro" id="IPR001537">
    <property type="entry name" value="SpoU_MeTrfase"/>
</dbReference>
<organism evidence="5 6">
    <name type="scientific">Xylocopilactobacillus apicola</name>
    <dbReference type="NCBI Taxonomy" id="2932184"/>
    <lineage>
        <taxon>Bacteria</taxon>
        <taxon>Bacillati</taxon>
        <taxon>Bacillota</taxon>
        <taxon>Bacilli</taxon>
        <taxon>Lactobacillales</taxon>
        <taxon>Lactobacillaceae</taxon>
        <taxon>Xylocopilactobacillus</taxon>
    </lineage>
</organism>
<dbReference type="PANTHER" id="PTHR43191:SF2">
    <property type="entry name" value="RRNA METHYLTRANSFERASE 3, MITOCHONDRIAL"/>
    <property type="match status" value="1"/>
</dbReference>
<dbReference type="GO" id="GO:0032259">
    <property type="term" value="P:methylation"/>
    <property type="evidence" value="ECO:0007669"/>
    <property type="project" value="UniProtKB-KW"/>
</dbReference>
<accession>A0AAU9DQY4</accession>
<keyword evidence="2 5" id="KW-0489">Methyltransferase</keyword>
<evidence type="ECO:0000256" key="2">
    <source>
        <dbReference type="ARBA" id="ARBA00022603"/>
    </source>
</evidence>
<dbReference type="SUPFAM" id="SSF75217">
    <property type="entry name" value="alpha/beta knot"/>
    <property type="match status" value="1"/>
</dbReference>
<dbReference type="Pfam" id="PF00588">
    <property type="entry name" value="SpoU_methylase"/>
    <property type="match status" value="1"/>
</dbReference>
<dbReference type="InterPro" id="IPR029026">
    <property type="entry name" value="tRNA_m1G_MTases_N"/>
</dbReference>
<dbReference type="AlphaFoldDB" id="A0AAU9DQY4"/>
<dbReference type="InterPro" id="IPR013123">
    <property type="entry name" value="SpoU_subst-bd"/>
</dbReference>
<dbReference type="Gene3D" id="3.40.1280.10">
    <property type="match status" value="1"/>
</dbReference>
<protein>
    <submittedName>
        <fullName evidence="5">23S rRNA methyltransferase</fullName>
    </submittedName>
</protein>
<evidence type="ECO:0000313" key="6">
    <source>
        <dbReference type="Proteomes" id="UP001321861"/>
    </source>
</evidence>
<dbReference type="GO" id="GO:0008173">
    <property type="term" value="F:RNA methyltransferase activity"/>
    <property type="evidence" value="ECO:0007669"/>
    <property type="project" value="InterPro"/>
</dbReference>
<keyword evidence="3" id="KW-0808">Transferase</keyword>
<evidence type="ECO:0000256" key="3">
    <source>
        <dbReference type="ARBA" id="ARBA00022679"/>
    </source>
</evidence>
<dbReference type="GO" id="GO:0006396">
    <property type="term" value="P:RNA processing"/>
    <property type="evidence" value="ECO:0007669"/>
    <property type="project" value="InterPro"/>
</dbReference>
<dbReference type="KEGG" id="xap:XA3_07650"/>
<dbReference type="GO" id="GO:0005737">
    <property type="term" value="C:cytoplasm"/>
    <property type="evidence" value="ECO:0007669"/>
    <property type="project" value="UniProtKB-ARBA"/>
</dbReference>
<dbReference type="PANTHER" id="PTHR43191">
    <property type="entry name" value="RRNA METHYLTRANSFERASE 3"/>
    <property type="match status" value="1"/>
</dbReference>
<dbReference type="CDD" id="cd18095">
    <property type="entry name" value="SpoU-like_rRNA-MTase"/>
    <property type="match status" value="1"/>
</dbReference>
<evidence type="ECO:0000259" key="4">
    <source>
        <dbReference type="SMART" id="SM00967"/>
    </source>
</evidence>
<dbReference type="Proteomes" id="UP001321861">
    <property type="component" value="Chromosome"/>
</dbReference>
<comment type="similarity">
    <text evidence="1">Belongs to the class IV-like SAM-binding methyltransferase superfamily. RNA methyltransferase TrmH family.</text>
</comment>
<name>A0AAU9DQY4_9LACO</name>
<dbReference type="InterPro" id="IPR029064">
    <property type="entry name" value="Ribosomal_eL30-like_sf"/>
</dbReference>
<dbReference type="SMART" id="SM00967">
    <property type="entry name" value="SpoU_sub_bind"/>
    <property type="match status" value="1"/>
</dbReference>
<dbReference type="GO" id="GO:0003723">
    <property type="term" value="F:RNA binding"/>
    <property type="evidence" value="ECO:0007669"/>
    <property type="project" value="InterPro"/>
</dbReference>